<evidence type="ECO:0000313" key="2">
    <source>
        <dbReference type="Proteomes" id="UP001283361"/>
    </source>
</evidence>
<reference evidence="1" key="1">
    <citation type="journal article" date="2023" name="G3 (Bethesda)">
        <title>A reference genome for the long-term kleptoplast-retaining sea slug Elysia crispata morphotype clarki.</title>
        <authorList>
            <person name="Eastman K.E."/>
            <person name="Pendleton A.L."/>
            <person name="Shaikh M.A."/>
            <person name="Suttiyut T."/>
            <person name="Ogas R."/>
            <person name="Tomko P."/>
            <person name="Gavelis G."/>
            <person name="Widhalm J.R."/>
            <person name="Wisecaver J.H."/>
        </authorList>
    </citation>
    <scope>NUCLEOTIDE SEQUENCE</scope>
    <source>
        <strain evidence="1">ECLA1</strain>
    </source>
</reference>
<keyword evidence="2" id="KW-1185">Reference proteome</keyword>
<evidence type="ECO:0000313" key="1">
    <source>
        <dbReference type="EMBL" id="KAK3764373.1"/>
    </source>
</evidence>
<sequence>MFKCWSKPSTLTWELHQTVGLGSDAAIKSRHPRQRELNVPDAFFILFSVNRNRENKTPKRRLHSPLGWLNTLQASCPNLRANVFLGGCVLVSTRPRNEWSQGEFTLTRLSRDPVSICRRLLHKQNTNIGMEHVFLEGLAKPCILEAIRKLFGPRSVDWGLFTHWWPADTLLATGLDLARCRRFVLCLESFVCGSKCQVLACAGPTRTCRLAGLELNMMLSLMLTVLACGIPLALAQTDTDFSANSANNGLTRPTEVQADRRVWTSGVVSSGDSQRW</sequence>
<organism evidence="1 2">
    <name type="scientific">Elysia crispata</name>
    <name type="common">lettuce slug</name>
    <dbReference type="NCBI Taxonomy" id="231223"/>
    <lineage>
        <taxon>Eukaryota</taxon>
        <taxon>Metazoa</taxon>
        <taxon>Spiralia</taxon>
        <taxon>Lophotrochozoa</taxon>
        <taxon>Mollusca</taxon>
        <taxon>Gastropoda</taxon>
        <taxon>Heterobranchia</taxon>
        <taxon>Euthyneura</taxon>
        <taxon>Panpulmonata</taxon>
        <taxon>Sacoglossa</taxon>
        <taxon>Placobranchoidea</taxon>
        <taxon>Plakobranchidae</taxon>
        <taxon>Elysia</taxon>
    </lineage>
</organism>
<accession>A0AAE0Z7U7</accession>
<name>A0AAE0Z7U7_9GAST</name>
<dbReference type="EMBL" id="JAWDGP010004442">
    <property type="protein sequence ID" value="KAK3764373.1"/>
    <property type="molecule type" value="Genomic_DNA"/>
</dbReference>
<dbReference type="AlphaFoldDB" id="A0AAE0Z7U7"/>
<gene>
    <name evidence="1" type="ORF">RRG08_039969</name>
</gene>
<comment type="caution">
    <text evidence="1">The sequence shown here is derived from an EMBL/GenBank/DDBJ whole genome shotgun (WGS) entry which is preliminary data.</text>
</comment>
<proteinExistence type="predicted"/>
<dbReference type="Proteomes" id="UP001283361">
    <property type="component" value="Unassembled WGS sequence"/>
</dbReference>
<protein>
    <submittedName>
        <fullName evidence="1">Uncharacterized protein</fullName>
    </submittedName>
</protein>